<evidence type="ECO:0000259" key="13">
    <source>
        <dbReference type="PROSITE" id="PS51194"/>
    </source>
</evidence>
<evidence type="ECO:0000313" key="14">
    <source>
        <dbReference type="EMBL" id="KAJ9139230.1"/>
    </source>
</evidence>
<dbReference type="InterPro" id="IPR027417">
    <property type="entry name" value="P-loop_NTPase"/>
</dbReference>
<reference evidence="14" key="1">
    <citation type="submission" date="2022-07" db="EMBL/GenBank/DDBJ databases">
        <title>Fungi with potential for degradation of polypropylene.</title>
        <authorList>
            <person name="Gostincar C."/>
        </authorList>
    </citation>
    <scope>NUCLEOTIDE SEQUENCE</scope>
    <source>
        <strain evidence="14">EXF-13287</strain>
    </source>
</reference>
<feature type="region of interest" description="Disordered" evidence="10">
    <location>
        <begin position="24"/>
        <end position="130"/>
    </location>
</feature>
<dbReference type="Pfam" id="PF13445">
    <property type="entry name" value="zf-RING_UBOX"/>
    <property type="match status" value="1"/>
</dbReference>
<dbReference type="SMART" id="SM00490">
    <property type="entry name" value="HELICc"/>
    <property type="match status" value="1"/>
</dbReference>
<feature type="domain" description="Helicase ATP-binding" evidence="12">
    <location>
        <begin position="655"/>
        <end position="845"/>
    </location>
</feature>
<dbReference type="PROSITE" id="PS51192">
    <property type="entry name" value="HELICASE_ATP_BIND_1"/>
    <property type="match status" value="1"/>
</dbReference>
<dbReference type="EMBL" id="JANBVN010000134">
    <property type="protein sequence ID" value="KAJ9139230.1"/>
    <property type="molecule type" value="Genomic_DNA"/>
</dbReference>
<evidence type="ECO:0000259" key="12">
    <source>
        <dbReference type="PROSITE" id="PS51192"/>
    </source>
</evidence>
<dbReference type="PROSITE" id="PS50089">
    <property type="entry name" value="ZF_RING_2"/>
    <property type="match status" value="1"/>
</dbReference>
<evidence type="ECO:0000256" key="7">
    <source>
        <dbReference type="ARBA" id="ARBA00022833"/>
    </source>
</evidence>
<feature type="region of interest" description="Disordered" evidence="10">
    <location>
        <begin position="1110"/>
        <end position="1142"/>
    </location>
</feature>
<dbReference type="GO" id="GO:0008270">
    <property type="term" value="F:zinc ion binding"/>
    <property type="evidence" value="ECO:0007669"/>
    <property type="project" value="UniProtKB-KW"/>
</dbReference>
<dbReference type="InterPro" id="IPR000330">
    <property type="entry name" value="SNF2_N"/>
</dbReference>
<keyword evidence="15" id="KW-1185">Reference proteome</keyword>
<dbReference type="Proteomes" id="UP001174691">
    <property type="component" value="Unassembled WGS sequence"/>
</dbReference>
<comment type="similarity">
    <text evidence="1">Belongs to the SNF2/RAD54 helicase family.</text>
</comment>
<dbReference type="GO" id="GO:0004386">
    <property type="term" value="F:helicase activity"/>
    <property type="evidence" value="ECO:0007669"/>
    <property type="project" value="UniProtKB-KW"/>
</dbReference>
<evidence type="ECO:0000256" key="1">
    <source>
        <dbReference type="ARBA" id="ARBA00007025"/>
    </source>
</evidence>
<keyword evidence="6" id="KW-0347">Helicase</keyword>
<dbReference type="PROSITE" id="PS00518">
    <property type="entry name" value="ZF_RING_1"/>
    <property type="match status" value="1"/>
</dbReference>
<feature type="region of interest" description="Disordered" evidence="10">
    <location>
        <begin position="267"/>
        <end position="405"/>
    </location>
</feature>
<dbReference type="SMART" id="SM00184">
    <property type="entry name" value="RING"/>
    <property type="match status" value="1"/>
</dbReference>
<feature type="compositionally biased region" description="Basic and acidic residues" evidence="10">
    <location>
        <begin position="508"/>
        <end position="520"/>
    </location>
</feature>
<keyword evidence="4 9" id="KW-0863">Zinc-finger</keyword>
<dbReference type="Pfam" id="PF00271">
    <property type="entry name" value="Helicase_C"/>
    <property type="match status" value="1"/>
</dbReference>
<feature type="compositionally biased region" description="Low complexity" evidence="10">
    <location>
        <begin position="267"/>
        <end position="305"/>
    </location>
</feature>
<keyword evidence="5" id="KW-0378">Hydrolase</keyword>
<dbReference type="SMART" id="SM00487">
    <property type="entry name" value="DEXDc"/>
    <property type="match status" value="1"/>
</dbReference>
<evidence type="ECO:0000256" key="6">
    <source>
        <dbReference type="ARBA" id="ARBA00022806"/>
    </source>
</evidence>
<feature type="compositionally biased region" description="Pro residues" evidence="10">
    <location>
        <begin position="219"/>
        <end position="228"/>
    </location>
</feature>
<dbReference type="GO" id="GO:0006281">
    <property type="term" value="P:DNA repair"/>
    <property type="evidence" value="ECO:0007669"/>
    <property type="project" value="TreeGrafter"/>
</dbReference>
<dbReference type="InterPro" id="IPR017907">
    <property type="entry name" value="Znf_RING_CS"/>
</dbReference>
<evidence type="ECO:0000256" key="5">
    <source>
        <dbReference type="ARBA" id="ARBA00022801"/>
    </source>
</evidence>
<proteinExistence type="inferred from homology"/>
<dbReference type="GO" id="GO:0016787">
    <property type="term" value="F:hydrolase activity"/>
    <property type="evidence" value="ECO:0007669"/>
    <property type="project" value="UniProtKB-KW"/>
</dbReference>
<protein>
    <submittedName>
        <fullName evidence="14">Dna repair rad5 protein</fullName>
    </submittedName>
</protein>
<dbReference type="Gene3D" id="3.30.40.10">
    <property type="entry name" value="Zinc/RING finger domain, C3HC4 (zinc finger)"/>
    <property type="match status" value="1"/>
</dbReference>
<evidence type="ECO:0000256" key="10">
    <source>
        <dbReference type="SAM" id="MobiDB-lite"/>
    </source>
</evidence>
<keyword evidence="8" id="KW-0067">ATP-binding</keyword>
<dbReference type="GO" id="GO:0008094">
    <property type="term" value="F:ATP-dependent activity, acting on DNA"/>
    <property type="evidence" value="ECO:0007669"/>
    <property type="project" value="TreeGrafter"/>
</dbReference>
<dbReference type="Gene3D" id="3.40.50.10810">
    <property type="entry name" value="Tandem AAA-ATPase domain"/>
    <property type="match status" value="1"/>
</dbReference>
<dbReference type="GO" id="GO:0005524">
    <property type="term" value="F:ATP binding"/>
    <property type="evidence" value="ECO:0007669"/>
    <property type="project" value="UniProtKB-KW"/>
</dbReference>
<dbReference type="InterPro" id="IPR014001">
    <property type="entry name" value="Helicase_ATP-bd"/>
</dbReference>
<keyword evidence="7" id="KW-0862">Zinc</keyword>
<gene>
    <name evidence="14" type="ORF">NKR19_g7546</name>
</gene>
<feature type="compositionally biased region" description="Basic residues" evidence="10">
    <location>
        <begin position="374"/>
        <end position="387"/>
    </location>
</feature>
<dbReference type="InterPro" id="IPR001841">
    <property type="entry name" value="Znf_RING"/>
</dbReference>
<keyword evidence="2" id="KW-0479">Metal-binding</keyword>
<sequence>MAPDLPNRDVINLKQLHSGGSQFAMNGFAALDDQKKPKQEDEESNKADSLFGDDLDTPVDNDPGAGVKVKSEEPGASGLGSHGSEVPPGQPDTAAIPNLPPRLHKQGPNSNSEAASGRDTISAVATEDSDDDLMIIDEDAVPAHVKAMFAANQWMPREPDIEIVRVRVKQEPQSPQPIISLVEDNAVPDFKREPRANSQSASLFGGDVFGDDDKAEAVPNPPMIPAPAPAVQEDDEAMFVDEVFPAAGNKHAVVEVDNSVKAVGVGASRARAAEHGANAAQRLDAVDEPAPAASAPSAEGAGPSATHEPQADTDNDGPDGSDVNGGGEGQHAGDEEPANVQGEDNEDAEDNDDDDDAFVIGEDQELSDGELPRSPRRKAAQRKKAKGKALAVDEEHDFQNLDDLSLADLRDEWEIVQAELRVYNLRKAKDKLGPSDSDRLKALNDRCTELQGRLEKSRHSVSEFANDELRRMMEGDDSDNDDGAQPPGRGQAESSKKQKSANRLPAMVRRDVGRQGEPRAQKRKWKPMPLSAEERAKKRKTRAGEDSTTGAILDMILSQDPIAARARMNDEDVFDKIDANTVKAQMAKLQEQIDADPAADKKRVKEDVKKLTWARKLFGGKRFCKPDNGQWLITGLRKRLHHYQLLGAGWMLSRELHPAGPFGGILADSVGLGKTIEALACILGNMQKEEDRTETKLGTLIVVPPNVLAQWQDETDVCCPELRVTRYYSSKHNRVRMSDLLRADIVLTSYHEVLKAYPNKEKMKAYENLPEAEQAEKFKQALGWLFKVEWYRVILDEAHCIKNSSTHTFNACNNLKGKYRWALTATPVHNGVHEVYPYAKFLRDANAENFKNAKHKNPEKRADAKHLMKIFLDDVCLNRKIGDLFLGKALFKIPTTHPLPNIWIDLSEEEFFIYKHVESRIREMINERLSQDMTGDERKKCKASFFSLAIRLRQAVTHPFLLFLMMRDLFELEDIQLIRRKLDDIRSRHPNRPFLKQIGRWWETTLQGRLVGEVTESTQDGPFGKGNHGLRFDMDTQFRKLEKLKTNGVKICNICSEPLKSPRMTKCDHVFCRECLIGLLEDVRNEGGNTIECPTCEDEHPLDVFIKPSGAQAGSQTQSRRGRGRRQQDWNKDMPGNDWRGYQPMGDEDGAKFLEECDRNVNLALAPSAKTTVVKDMILKWQLKYPDDKIIVFTQWVLLGRILGRVLQQESIDFLYYFGEMTREEKEDNVKCFYDVPEVKVMVASLKCGGQGLNLTCANRVIIIDPWWNSALEYQGYGRVFRMGQTKETYYLRLLTKKTIDGRMAKLQSKKVTEIKEVMKPYDTTRPTPKFREVIELFGRVEYGEDGKMMVVDDYESDEEDISEGGGAAPRGGDGAAMDVDGGGDEIDDMLPGYGDSVVGPYGIQDLV</sequence>
<dbReference type="InterPro" id="IPR013083">
    <property type="entry name" value="Znf_RING/FYVE/PHD"/>
</dbReference>
<dbReference type="InterPro" id="IPR038718">
    <property type="entry name" value="SNF2-like_sf"/>
</dbReference>
<feature type="domain" description="Helicase C-terminal" evidence="13">
    <location>
        <begin position="1173"/>
        <end position="1323"/>
    </location>
</feature>
<dbReference type="PROSITE" id="PS51194">
    <property type="entry name" value="HELICASE_CTER"/>
    <property type="match status" value="1"/>
</dbReference>
<dbReference type="CDD" id="cd16449">
    <property type="entry name" value="RING-HC"/>
    <property type="match status" value="1"/>
</dbReference>
<dbReference type="SUPFAM" id="SSF52540">
    <property type="entry name" value="P-loop containing nucleoside triphosphate hydrolases"/>
    <property type="match status" value="2"/>
</dbReference>
<evidence type="ECO:0000256" key="9">
    <source>
        <dbReference type="PROSITE-ProRule" id="PRU00175"/>
    </source>
</evidence>
<evidence type="ECO:0000256" key="4">
    <source>
        <dbReference type="ARBA" id="ARBA00022771"/>
    </source>
</evidence>
<feature type="compositionally biased region" description="Gly residues" evidence="10">
    <location>
        <begin position="1364"/>
        <end position="1375"/>
    </location>
</feature>
<feature type="region of interest" description="Disordered" evidence="10">
    <location>
        <begin position="473"/>
        <end position="546"/>
    </location>
</feature>
<dbReference type="InterPro" id="IPR049730">
    <property type="entry name" value="SNF2/RAD54-like_C"/>
</dbReference>
<feature type="region of interest" description="Disordered" evidence="10">
    <location>
        <begin position="193"/>
        <end position="229"/>
    </location>
</feature>
<dbReference type="PANTHER" id="PTHR45626:SF17">
    <property type="entry name" value="HELICASE-LIKE TRANSCRIPTION FACTOR"/>
    <property type="match status" value="1"/>
</dbReference>
<dbReference type="GO" id="GO:0005634">
    <property type="term" value="C:nucleus"/>
    <property type="evidence" value="ECO:0007669"/>
    <property type="project" value="TreeGrafter"/>
</dbReference>
<feature type="domain" description="RING-type" evidence="11">
    <location>
        <begin position="1052"/>
        <end position="1097"/>
    </location>
</feature>
<evidence type="ECO:0000256" key="8">
    <source>
        <dbReference type="ARBA" id="ARBA00022840"/>
    </source>
</evidence>
<dbReference type="CDD" id="cd18008">
    <property type="entry name" value="DEXDc_SHPRH-like"/>
    <property type="match status" value="1"/>
</dbReference>
<comment type="caution">
    <text evidence="14">The sequence shown here is derived from an EMBL/GenBank/DDBJ whole genome shotgun (WGS) entry which is preliminary data.</text>
</comment>
<dbReference type="InterPro" id="IPR001650">
    <property type="entry name" value="Helicase_C-like"/>
</dbReference>
<dbReference type="InterPro" id="IPR027370">
    <property type="entry name" value="Znf-RING_euk"/>
</dbReference>
<feature type="compositionally biased region" description="Acidic residues" evidence="10">
    <location>
        <begin position="343"/>
        <end position="368"/>
    </location>
</feature>
<dbReference type="Pfam" id="PF00176">
    <property type="entry name" value="SNF2-rel_dom"/>
    <property type="match status" value="1"/>
</dbReference>
<evidence type="ECO:0000256" key="3">
    <source>
        <dbReference type="ARBA" id="ARBA00022741"/>
    </source>
</evidence>
<organism evidence="14 15">
    <name type="scientific">Coniochaeta hoffmannii</name>
    <dbReference type="NCBI Taxonomy" id="91930"/>
    <lineage>
        <taxon>Eukaryota</taxon>
        <taxon>Fungi</taxon>
        <taxon>Dikarya</taxon>
        <taxon>Ascomycota</taxon>
        <taxon>Pezizomycotina</taxon>
        <taxon>Sordariomycetes</taxon>
        <taxon>Sordariomycetidae</taxon>
        <taxon>Coniochaetales</taxon>
        <taxon>Coniochaetaceae</taxon>
        <taxon>Coniochaeta</taxon>
    </lineage>
</organism>
<evidence type="ECO:0000313" key="15">
    <source>
        <dbReference type="Proteomes" id="UP001174691"/>
    </source>
</evidence>
<keyword evidence="3" id="KW-0547">Nucleotide-binding</keyword>
<accession>A0AA38RK44</accession>
<dbReference type="Gene3D" id="3.40.50.300">
    <property type="entry name" value="P-loop containing nucleotide triphosphate hydrolases"/>
    <property type="match status" value="1"/>
</dbReference>
<dbReference type="PANTHER" id="PTHR45626">
    <property type="entry name" value="TRANSCRIPTION TERMINATION FACTOR 2-RELATED"/>
    <property type="match status" value="1"/>
</dbReference>
<evidence type="ECO:0000256" key="2">
    <source>
        <dbReference type="ARBA" id="ARBA00022723"/>
    </source>
</evidence>
<dbReference type="SUPFAM" id="SSF57850">
    <property type="entry name" value="RING/U-box"/>
    <property type="match status" value="1"/>
</dbReference>
<feature type="region of interest" description="Disordered" evidence="10">
    <location>
        <begin position="1357"/>
        <end position="1394"/>
    </location>
</feature>
<name>A0AA38RK44_9PEZI</name>
<dbReference type="InterPro" id="IPR050628">
    <property type="entry name" value="SNF2_RAD54_helicase_TF"/>
</dbReference>
<evidence type="ECO:0000259" key="11">
    <source>
        <dbReference type="PROSITE" id="PS50089"/>
    </source>
</evidence>
<dbReference type="CDD" id="cd18793">
    <property type="entry name" value="SF2_C_SNF"/>
    <property type="match status" value="1"/>
</dbReference>